<dbReference type="Proteomes" id="UP001348397">
    <property type="component" value="Unassembled WGS sequence"/>
</dbReference>
<dbReference type="RefSeq" id="WP_326320180.1">
    <property type="nucleotide sequence ID" value="NZ_JAYLAA010000022.1"/>
</dbReference>
<accession>A0ABU6HR06</accession>
<reference evidence="1 2" key="1">
    <citation type="submission" date="2024-01" db="EMBL/GenBank/DDBJ databases">
        <title>Chryseobacterium sp. T9W2-O.</title>
        <authorList>
            <person name="Maltman C."/>
        </authorList>
    </citation>
    <scope>NUCLEOTIDE SEQUENCE [LARGE SCALE GENOMIC DNA]</scope>
    <source>
        <strain evidence="1 2">T9W2-O</strain>
    </source>
</reference>
<proteinExistence type="predicted"/>
<name>A0ABU6HR06_9FLAO</name>
<gene>
    <name evidence="1" type="ORF">SOP96_06460</name>
</gene>
<sequence length="140" mass="14750">MVIEHPDGNIKTKVVTYDLSPSEKSNLLKGNGINYTGKVSSVLTDANLVSGKFEANGKCYQETVVYVQCGSGQHNANNVDQWSECTHPKKPQTYIKIEEVSCTNGGGGTGIIGGGSGNPSEPGTIDLLTPTIPVPTILPM</sequence>
<evidence type="ECO:0000313" key="1">
    <source>
        <dbReference type="EMBL" id="MEC3875353.1"/>
    </source>
</evidence>
<organism evidence="1 2">
    <name type="scientific">Chryseobacterium salviniae</name>
    <dbReference type="NCBI Taxonomy" id="3101750"/>
    <lineage>
        <taxon>Bacteria</taxon>
        <taxon>Pseudomonadati</taxon>
        <taxon>Bacteroidota</taxon>
        <taxon>Flavobacteriia</taxon>
        <taxon>Flavobacteriales</taxon>
        <taxon>Weeksellaceae</taxon>
        <taxon>Chryseobacterium group</taxon>
        <taxon>Chryseobacterium</taxon>
    </lineage>
</organism>
<comment type="caution">
    <text evidence="1">The sequence shown here is derived from an EMBL/GenBank/DDBJ whole genome shotgun (WGS) entry which is preliminary data.</text>
</comment>
<protein>
    <submittedName>
        <fullName evidence="1">Uncharacterized protein</fullName>
    </submittedName>
</protein>
<keyword evidence="2" id="KW-1185">Reference proteome</keyword>
<dbReference type="EMBL" id="JAYLAA010000022">
    <property type="protein sequence ID" value="MEC3875353.1"/>
    <property type="molecule type" value="Genomic_DNA"/>
</dbReference>
<evidence type="ECO:0000313" key="2">
    <source>
        <dbReference type="Proteomes" id="UP001348397"/>
    </source>
</evidence>